<reference evidence="2" key="2">
    <citation type="journal article" date="2015" name="Fish Shellfish Immunol.">
        <title>Early steps in the European eel (Anguilla anguilla)-Vibrio vulnificus interaction in the gills: Role of the RtxA13 toxin.</title>
        <authorList>
            <person name="Callol A."/>
            <person name="Pajuelo D."/>
            <person name="Ebbesson L."/>
            <person name="Teles M."/>
            <person name="MacKenzie S."/>
            <person name="Amaro C."/>
        </authorList>
    </citation>
    <scope>NUCLEOTIDE SEQUENCE</scope>
</reference>
<keyword evidence="1" id="KW-1133">Transmembrane helix</keyword>
<sequence>MNYMSTLEHCYCFFYLFCLVCGVYFHILKHLLFEQRCVSLFS</sequence>
<name>A0A0E9QJX9_ANGAN</name>
<keyword evidence="1" id="KW-0472">Membrane</keyword>
<protein>
    <submittedName>
        <fullName evidence="2">Uncharacterized protein</fullName>
    </submittedName>
</protein>
<evidence type="ECO:0000256" key="1">
    <source>
        <dbReference type="SAM" id="Phobius"/>
    </source>
</evidence>
<accession>A0A0E9QJX9</accession>
<dbReference type="EMBL" id="GBXM01091912">
    <property type="protein sequence ID" value="JAH16665.1"/>
    <property type="molecule type" value="Transcribed_RNA"/>
</dbReference>
<organism evidence="2">
    <name type="scientific">Anguilla anguilla</name>
    <name type="common">European freshwater eel</name>
    <name type="synonym">Muraena anguilla</name>
    <dbReference type="NCBI Taxonomy" id="7936"/>
    <lineage>
        <taxon>Eukaryota</taxon>
        <taxon>Metazoa</taxon>
        <taxon>Chordata</taxon>
        <taxon>Craniata</taxon>
        <taxon>Vertebrata</taxon>
        <taxon>Euteleostomi</taxon>
        <taxon>Actinopterygii</taxon>
        <taxon>Neopterygii</taxon>
        <taxon>Teleostei</taxon>
        <taxon>Anguilliformes</taxon>
        <taxon>Anguillidae</taxon>
        <taxon>Anguilla</taxon>
    </lineage>
</organism>
<keyword evidence="1" id="KW-0812">Transmembrane</keyword>
<proteinExistence type="predicted"/>
<dbReference type="AlphaFoldDB" id="A0A0E9QJX9"/>
<evidence type="ECO:0000313" key="2">
    <source>
        <dbReference type="EMBL" id="JAH16665.1"/>
    </source>
</evidence>
<reference evidence="2" key="1">
    <citation type="submission" date="2014-11" db="EMBL/GenBank/DDBJ databases">
        <authorList>
            <person name="Amaro Gonzalez C."/>
        </authorList>
    </citation>
    <scope>NUCLEOTIDE SEQUENCE</scope>
</reference>
<feature type="transmembrane region" description="Helical" evidence="1">
    <location>
        <begin position="12"/>
        <end position="32"/>
    </location>
</feature>